<evidence type="ECO:0000313" key="1">
    <source>
        <dbReference type="EMBL" id="AFK07670.1"/>
    </source>
</evidence>
<dbReference type="AlphaFoldDB" id="I2F6W7"/>
<dbReference type="STRING" id="660470.Theba_2027"/>
<evidence type="ECO:0000313" key="2">
    <source>
        <dbReference type="Proteomes" id="UP000002881"/>
    </source>
</evidence>
<gene>
    <name evidence="1" type="ORF">Theba_2027</name>
</gene>
<dbReference type="KEGG" id="mpg:Theba_2027"/>
<name>I2F6W7_9BACT</name>
<protein>
    <submittedName>
        <fullName evidence="1">Uncharacterized protein</fullName>
    </submittedName>
</protein>
<sequence length="30" mass="3546">MRKVKDPASIERAIRKFKEKLAGESFPHYL</sequence>
<dbReference type="EMBL" id="CP003532">
    <property type="protein sequence ID" value="AFK07670.1"/>
    <property type="molecule type" value="Genomic_DNA"/>
</dbReference>
<keyword evidence="2" id="KW-1185">Reference proteome</keyword>
<dbReference type="Proteomes" id="UP000002881">
    <property type="component" value="Chromosome"/>
</dbReference>
<accession>I2F6W7</accession>
<proteinExistence type="predicted"/>
<organism evidence="1 2">
    <name type="scientific">Mesotoga prima MesG1.Ag.4.2</name>
    <dbReference type="NCBI Taxonomy" id="660470"/>
    <lineage>
        <taxon>Bacteria</taxon>
        <taxon>Thermotogati</taxon>
        <taxon>Thermotogota</taxon>
        <taxon>Thermotogae</taxon>
        <taxon>Kosmotogales</taxon>
        <taxon>Kosmotogaceae</taxon>
        <taxon>Mesotoga</taxon>
    </lineage>
</organism>
<dbReference type="HOGENOM" id="CLU_3404328_0_0_0"/>
<reference evidence="1 2" key="1">
    <citation type="journal article" date="2012" name="Genome Biol. Evol.">
        <title>Genome Sequence of the Mesophilic Thermotogales Bacterium Mesotoga prima MesG1.Ag.4.2 Reveals the Largest Thermotogales Genome To Date.</title>
        <authorList>
            <person name="Zhaxybayeva O."/>
            <person name="Swithers K.S."/>
            <person name="Foght J."/>
            <person name="Green A.G."/>
            <person name="Bruce D."/>
            <person name="Detter C."/>
            <person name="Han S."/>
            <person name="Teshima H."/>
            <person name="Han J."/>
            <person name="Woyke T."/>
            <person name="Pitluck S."/>
            <person name="Nolan M."/>
            <person name="Ivanova N."/>
            <person name="Pati A."/>
            <person name="Land M.L."/>
            <person name="Dlutek M."/>
            <person name="Doolittle W.F."/>
            <person name="Noll K.M."/>
            <person name="Nesbo C.L."/>
        </authorList>
    </citation>
    <scope>NUCLEOTIDE SEQUENCE [LARGE SCALE GENOMIC DNA]</scope>
    <source>
        <strain evidence="2">mesG1.Ag.4.2</strain>
    </source>
</reference>